<feature type="domain" description="PHD-type" evidence="8">
    <location>
        <begin position="788"/>
        <end position="839"/>
    </location>
</feature>
<dbReference type="SMART" id="SM00249">
    <property type="entry name" value="PHD"/>
    <property type="match status" value="1"/>
</dbReference>
<feature type="compositionally biased region" description="Basic and acidic residues" evidence="7">
    <location>
        <begin position="297"/>
        <end position="320"/>
    </location>
</feature>
<sequence length="1069" mass="119163">MNPNPFLNPYSPQNNHAWNIPPQPTIERYRNQINYMSHGGLNQSHFSYGDPPPPYGRGFQNYGFPAANFPPHQTARPRNPFVVPIFLQHPVARPILPVVLPPERLINPFVTTRPTNHVSTPPARRTNLVASSPAQRTNSDAISPTRLTNRDAGPRARPTNPVVAPRAGPIWCKICEVRVSGPKTLEEHNKGKAHQNMLKKHESSEELRATRRRERVPNAPVNSADRSKTVQKSEREINVERHKDYLGKFEVETSNIPAEKAKGEQRDNSVTRGYDSKRKIGETNGGSDDNQIKRIRRTIEASKDKGESRHNSVSEGSDSKRKFRGNDGSNHKNNIKQLRDIASSKPEGELRHKSVVEGHDSKLKSGGASGGNDKKIKKRRRVIKSSKSNINSPSNCATAESNVQVSTVAPPEQSMPMPLQVLLPEPNGETNGEPYDSKRKIGETNGGSDDKQIKRIRRTTEASKDKGESRHNSVSEGNDSKQKFRGNHGSNHKNNIKQLRDIPSSKPVGELRHKSVAEGHDSKLKSSGTSGGNDEKIKKRRRVIRRVIKSSKSGINSPSNWAAAESNVQVSTVAPPEQSMPMPLQVLLPEPAVGSNSETQIQLLVLDKLEHQSSEAIVNHKSLSTTEETNVQPSSSMLMELDAPVNSSTNNEISNGNCKVEEKMEVLDISPLSNYVESTVQDPTAAPPQNPTPLRELSPSPLEESNSEPVIQPFEQVELEHRVSEDNAHYESQNPTDEINVHLPSSISMEFDAPADSSTNTEISNENSIAEENMEVLTDIRIDSIVQENVCFVCGNQGFLEALVHCNKCQISARHMYCLDGPVVFTEDVTWFCEDCDPTGVEIFSFDKSACPPSRVSDSLDLEDAIQTRMEENFTRQVEERNKFKKECQATLKDTANSIVETVPVENSQVADLNLVDSEDHVVAQPIDDPIWRGSLHLRNGSIVSISGLLAHLSDLACPRVSEKTRLLPEKLSMDLLQRRAVWPNLFSKDGTDRDSIALYFFPDERSERDFYKLVDDIIHSDLALRAVLEHVDLLIFPSTTLPKEYRRINAKYYLWGVFKSNKSSSNTK</sequence>
<dbReference type="InterPro" id="IPR049914">
    <property type="entry name" value="PHD1-3/5-6"/>
</dbReference>
<dbReference type="InterPro" id="IPR013083">
    <property type="entry name" value="Znf_RING/FYVE/PHD"/>
</dbReference>
<evidence type="ECO:0000259" key="8">
    <source>
        <dbReference type="PROSITE" id="PS50016"/>
    </source>
</evidence>
<feature type="compositionally biased region" description="Basic residues" evidence="7">
    <location>
        <begin position="483"/>
        <end position="495"/>
    </location>
</feature>
<feature type="compositionally biased region" description="Basic residues" evidence="7">
    <location>
        <begin position="375"/>
        <end position="384"/>
    </location>
</feature>
<dbReference type="Gene3D" id="3.30.160.60">
    <property type="entry name" value="Classic Zinc Finger"/>
    <property type="match status" value="1"/>
</dbReference>
<proteinExistence type="predicted"/>
<feature type="compositionally biased region" description="Basic and acidic residues" evidence="7">
    <location>
        <begin position="225"/>
        <end position="241"/>
    </location>
</feature>
<gene>
    <name evidence="9" type="ORF">PIB30_048403</name>
</gene>
<evidence type="ECO:0000256" key="4">
    <source>
        <dbReference type="ARBA" id="ARBA00023015"/>
    </source>
</evidence>
<evidence type="ECO:0000256" key="7">
    <source>
        <dbReference type="SAM" id="MobiDB-lite"/>
    </source>
</evidence>
<evidence type="ECO:0000256" key="1">
    <source>
        <dbReference type="ARBA" id="ARBA00022723"/>
    </source>
</evidence>
<dbReference type="Proteomes" id="UP001341840">
    <property type="component" value="Unassembled WGS sequence"/>
</dbReference>
<keyword evidence="4" id="KW-0805">Transcription regulation</keyword>
<dbReference type="EMBL" id="JASCZI010000317">
    <property type="protein sequence ID" value="MED6111010.1"/>
    <property type="molecule type" value="Genomic_DNA"/>
</dbReference>
<keyword evidence="1" id="KW-0479">Metal-binding</keyword>
<feature type="compositionally biased region" description="Polar residues" evidence="7">
    <location>
        <begin position="129"/>
        <end position="147"/>
    </location>
</feature>
<dbReference type="InterPro" id="IPR003604">
    <property type="entry name" value="Matrin/U1-like-C_Znf_C2H2"/>
</dbReference>
<accession>A0ABU6QGG4</accession>
<dbReference type="InterPro" id="IPR011011">
    <property type="entry name" value="Znf_FYVE_PHD"/>
</dbReference>
<dbReference type="InterPro" id="IPR036236">
    <property type="entry name" value="Znf_C2H2_sf"/>
</dbReference>
<dbReference type="InterPro" id="IPR056280">
    <property type="entry name" value="AIPP2-like_SPOC"/>
</dbReference>
<dbReference type="SMART" id="SM00451">
    <property type="entry name" value="ZnF_U1"/>
    <property type="match status" value="1"/>
</dbReference>
<name>A0ABU6QGG4_9FABA</name>
<feature type="region of interest" description="Disordered" evidence="7">
    <location>
        <begin position="256"/>
        <end position="541"/>
    </location>
</feature>
<feature type="region of interest" description="Disordered" evidence="7">
    <location>
        <begin position="129"/>
        <end position="162"/>
    </location>
</feature>
<feature type="region of interest" description="Disordered" evidence="7">
    <location>
        <begin position="188"/>
        <end position="241"/>
    </location>
</feature>
<dbReference type="PANTHER" id="PTHR33304:SF18">
    <property type="entry name" value="CHROMATIN REGULATOR PHD FAMILY-RELATED"/>
    <property type="match status" value="1"/>
</dbReference>
<evidence type="ECO:0000256" key="5">
    <source>
        <dbReference type="ARBA" id="ARBA00023163"/>
    </source>
</evidence>
<feature type="compositionally biased region" description="Basic and acidic residues" evidence="7">
    <location>
        <begin position="435"/>
        <end position="482"/>
    </location>
</feature>
<dbReference type="InterPro" id="IPR019787">
    <property type="entry name" value="Znf_PHD-finger"/>
</dbReference>
<protein>
    <recommendedName>
        <fullName evidence="8">PHD-type domain-containing protein</fullName>
    </recommendedName>
</protein>
<dbReference type="Pfam" id="PF23121">
    <property type="entry name" value="SPOC_AIPP2"/>
    <property type="match status" value="1"/>
</dbReference>
<feature type="compositionally biased region" description="Basic and acidic residues" evidence="7">
    <location>
        <begin position="509"/>
        <end position="524"/>
    </location>
</feature>
<evidence type="ECO:0000256" key="3">
    <source>
        <dbReference type="ARBA" id="ARBA00022833"/>
    </source>
</evidence>
<dbReference type="Gene3D" id="3.30.40.10">
    <property type="entry name" value="Zinc/RING finger domain, C3HC4 (zinc finger)"/>
    <property type="match status" value="1"/>
</dbReference>
<evidence type="ECO:0000256" key="2">
    <source>
        <dbReference type="ARBA" id="ARBA00022771"/>
    </source>
</evidence>
<keyword evidence="5" id="KW-0804">Transcription</keyword>
<dbReference type="SUPFAM" id="SSF57667">
    <property type="entry name" value="beta-beta-alpha zinc fingers"/>
    <property type="match status" value="1"/>
</dbReference>
<dbReference type="SUPFAM" id="SSF57903">
    <property type="entry name" value="FYVE/PHD zinc finger"/>
    <property type="match status" value="1"/>
</dbReference>
<feature type="compositionally biased region" description="Low complexity" evidence="7">
    <location>
        <begin position="693"/>
        <end position="708"/>
    </location>
</feature>
<feature type="compositionally biased region" description="Polar residues" evidence="7">
    <location>
        <begin position="396"/>
        <end position="407"/>
    </location>
</feature>
<comment type="caution">
    <text evidence="9">The sequence shown here is derived from an EMBL/GenBank/DDBJ whole genome shotgun (WGS) entry which is preliminary data.</text>
</comment>
<feature type="compositionally biased region" description="Basic and acidic residues" evidence="7">
    <location>
        <begin position="259"/>
        <end position="281"/>
    </location>
</feature>
<keyword evidence="10" id="KW-1185">Reference proteome</keyword>
<keyword evidence="3" id="KW-0862">Zinc</keyword>
<dbReference type="PROSITE" id="PS50016">
    <property type="entry name" value="ZF_PHD_2"/>
    <property type="match status" value="1"/>
</dbReference>
<organism evidence="9 10">
    <name type="scientific">Stylosanthes scabra</name>
    <dbReference type="NCBI Taxonomy" id="79078"/>
    <lineage>
        <taxon>Eukaryota</taxon>
        <taxon>Viridiplantae</taxon>
        <taxon>Streptophyta</taxon>
        <taxon>Embryophyta</taxon>
        <taxon>Tracheophyta</taxon>
        <taxon>Spermatophyta</taxon>
        <taxon>Magnoliopsida</taxon>
        <taxon>eudicotyledons</taxon>
        <taxon>Gunneridae</taxon>
        <taxon>Pentapetalae</taxon>
        <taxon>rosids</taxon>
        <taxon>fabids</taxon>
        <taxon>Fabales</taxon>
        <taxon>Fabaceae</taxon>
        <taxon>Papilionoideae</taxon>
        <taxon>50 kb inversion clade</taxon>
        <taxon>dalbergioids sensu lato</taxon>
        <taxon>Dalbergieae</taxon>
        <taxon>Pterocarpus clade</taxon>
        <taxon>Stylosanthes</taxon>
    </lineage>
</organism>
<feature type="compositionally biased region" description="Polar residues" evidence="7">
    <location>
        <begin position="327"/>
        <end position="336"/>
    </location>
</feature>
<feature type="compositionally biased region" description="Low complexity" evidence="7">
    <location>
        <begin position="385"/>
        <end position="395"/>
    </location>
</feature>
<reference evidence="9 10" key="1">
    <citation type="journal article" date="2023" name="Plants (Basel)">
        <title>Bridging the Gap: Combining Genomics and Transcriptomics Approaches to Understand Stylosanthes scabra, an Orphan Legume from the Brazilian Caatinga.</title>
        <authorList>
            <person name="Ferreira-Neto J.R.C."/>
            <person name="da Silva M.D."/>
            <person name="Binneck E."/>
            <person name="de Melo N.F."/>
            <person name="da Silva R.H."/>
            <person name="de Melo A.L.T.M."/>
            <person name="Pandolfi V."/>
            <person name="Bustamante F.O."/>
            <person name="Brasileiro-Vidal A.C."/>
            <person name="Benko-Iseppon A.M."/>
        </authorList>
    </citation>
    <scope>NUCLEOTIDE SEQUENCE [LARGE SCALE GENOMIC DNA]</scope>
    <source>
        <tissue evidence="9">Leaves</tissue>
    </source>
</reference>
<feature type="region of interest" description="Disordered" evidence="7">
    <location>
        <begin position="680"/>
        <end position="708"/>
    </location>
</feature>
<dbReference type="PANTHER" id="PTHR33304">
    <property type="match status" value="1"/>
</dbReference>
<feature type="compositionally biased region" description="Basic and acidic residues" evidence="7">
    <location>
        <begin position="199"/>
        <end position="209"/>
    </location>
</feature>
<evidence type="ECO:0000256" key="6">
    <source>
        <dbReference type="PROSITE-ProRule" id="PRU00146"/>
    </source>
</evidence>
<evidence type="ECO:0000313" key="9">
    <source>
        <dbReference type="EMBL" id="MED6111010.1"/>
    </source>
</evidence>
<feature type="compositionally biased region" description="Basic and acidic residues" evidence="7">
    <location>
        <begin position="346"/>
        <end position="363"/>
    </location>
</feature>
<evidence type="ECO:0000313" key="10">
    <source>
        <dbReference type="Proteomes" id="UP001341840"/>
    </source>
</evidence>
<dbReference type="InterPro" id="IPR001965">
    <property type="entry name" value="Znf_PHD"/>
</dbReference>
<keyword evidence="2 6" id="KW-0863">Zinc-finger</keyword>